<evidence type="ECO:0000313" key="3">
    <source>
        <dbReference type="Proteomes" id="UP000828390"/>
    </source>
</evidence>
<sequence length="77" mass="8944">MKMLEPTTKVQTTTQTTTTTMMEQKRKQMTQDEHRKSDGKHQTHANRQGRPDDRLILILTATGIDPIRLHDLETDRS</sequence>
<gene>
    <name evidence="2" type="ORF">DPMN_003455</name>
</gene>
<dbReference type="Proteomes" id="UP000828390">
    <property type="component" value="Unassembled WGS sequence"/>
</dbReference>
<dbReference type="EMBL" id="JAIWYP010000001">
    <property type="protein sequence ID" value="KAH3879552.1"/>
    <property type="molecule type" value="Genomic_DNA"/>
</dbReference>
<comment type="caution">
    <text evidence="2">The sequence shown here is derived from an EMBL/GenBank/DDBJ whole genome shotgun (WGS) entry which is preliminary data.</text>
</comment>
<name>A0A9D4MQP0_DREPO</name>
<organism evidence="2 3">
    <name type="scientific">Dreissena polymorpha</name>
    <name type="common">Zebra mussel</name>
    <name type="synonym">Mytilus polymorpha</name>
    <dbReference type="NCBI Taxonomy" id="45954"/>
    <lineage>
        <taxon>Eukaryota</taxon>
        <taxon>Metazoa</taxon>
        <taxon>Spiralia</taxon>
        <taxon>Lophotrochozoa</taxon>
        <taxon>Mollusca</taxon>
        <taxon>Bivalvia</taxon>
        <taxon>Autobranchia</taxon>
        <taxon>Heteroconchia</taxon>
        <taxon>Euheterodonta</taxon>
        <taxon>Imparidentia</taxon>
        <taxon>Neoheterodontei</taxon>
        <taxon>Myida</taxon>
        <taxon>Dreissenoidea</taxon>
        <taxon>Dreissenidae</taxon>
        <taxon>Dreissena</taxon>
    </lineage>
</organism>
<proteinExistence type="predicted"/>
<feature type="region of interest" description="Disordered" evidence="1">
    <location>
        <begin position="1"/>
        <end position="53"/>
    </location>
</feature>
<evidence type="ECO:0000256" key="1">
    <source>
        <dbReference type="SAM" id="MobiDB-lite"/>
    </source>
</evidence>
<feature type="compositionally biased region" description="Low complexity" evidence="1">
    <location>
        <begin position="7"/>
        <end position="22"/>
    </location>
</feature>
<accession>A0A9D4MQP0</accession>
<keyword evidence="3" id="KW-1185">Reference proteome</keyword>
<evidence type="ECO:0000313" key="2">
    <source>
        <dbReference type="EMBL" id="KAH3879552.1"/>
    </source>
</evidence>
<reference evidence="2" key="1">
    <citation type="journal article" date="2019" name="bioRxiv">
        <title>The Genome of the Zebra Mussel, Dreissena polymorpha: A Resource for Invasive Species Research.</title>
        <authorList>
            <person name="McCartney M.A."/>
            <person name="Auch B."/>
            <person name="Kono T."/>
            <person name="Mallez S."/>
            <person name="Zhang Y."/>
            <person name="Obille A."/>
            <person name="Becker A."/>
            <person name="Abrahante J.E."/>
            <person name="Garbe J."/>
            <person name="Badalamenti J.P."/>
            <person name="Herman A."/>
            <person name="Mangelson H."/>
            <person name="Liachko I."/>
            <person name="Sullivan S."/>
            <person name="Sone E.D."/>
            <person name="Koren S."/>
            <person name="Silverstein K.A.T."/>
            <person name="Beckman K.B."/>
            <person name="Gohl D.M."/>
        </authorList>
    </citation>
    <scope>NUCLEOTIDE SEQUENCE</scope>
    <source>
        <strain evidence="2">Duluth1</strain>
        <tissue evidence="2">Whole animal</tissue>
    </source>
</reference>
<feature type="compositionally biased region" description="Basic and acidic residues" evidence="1">
    <location>
        <begin position="23"/>
        <end position="41"/>
    </location>
</feature>
<reference evidence="2" key="2">
    <citation type="submission" date="2020-11" db="EMBL/GenBank/DDBJ databases">
        <authorList>
            <person name="McCartney M.A."/>
            <person name="Auch B."/>
            <person name="Kono T."/>
            <person name="Mallez S."/>
            <person name="Becker A."/>
            <person name="Gohl D.M."/>
            <person name="Silverstein K.A.T."/>
            <person name="Koren S."/>
            <person name="Bechman K.B."/>
            <person name="Herman A."/>
            <person name="Abrahante J.E."/>
            <person name="Garbe J."/>
        </authorList>
    </citation>
    <scope>NUCLEOTIDE SEQUENCE</scope>
    <source>
        <strain evidence="2">Duluth1</strain>
        <tissue evidence="2">Whole animal</tissue>
    </source>
</reference>
<dbReference type="AlphaFoldDB" id="A0A9D4MQP0"/>
<protein>
    <submittedName>
        <fullName evidence="2">Uncharacterized protein</fullName>
    </submittedName>
</protein>